<proteinExistence type="predicted"/>
<dbReference type="Pfam" id="PF06985">
    <property type="entry name" value="HET"/>
    <property type="match status" value="1"/>
</dbReference>
<reference evidence="2" key="1">
    <citation type="submission" date="2020-01" db="EMBL/GenBank/DDBJ databases">
        <authorList>
            <person name="Feng Z.H.Z."/>
        </authorList>
    </citation>
    <scope>NUCLEOTIDE SEQUENCE</scope>
    <source>
        <strain evidence="2">CBS107.38</strain>
    </source>
</reference>
<dbReference type="PANTHER" id="PTHR10622">
    <property type="entry name" value="HET DOMAIN-CONTAINING PROTEIN"/>
    <property type="match status" value="1"/>
</dbReference>
<accession>A0A8H7EG80</accession>
<gene>
    <name evidence="2" type="ORF">GT037_004857</name>
</gene>
<dbReference type="EMBL" id="JAAABM010000006">
    <property type="protein sequence ID" value="KAF7676645.1"/>
    <property type="molecule type" value="Genomic_DNA"/>
</dbReference>
<dbReference type="InterPro" id="IPR010730">
    <property type="entry name" value="HET"/>
</dbReference>
<keyword evidence="3" id="KW-1185">Reference proteome</keyword>
<evidence type="ECO:0000259" key="1">
    <source>
        <dbReference type="Pfam" id="PF06985"/>
    </source>
</evidence>
<protein>
    <recommendedName>
        <fullName evidence="1">Heterokaryon incompatibility domain-containing protein</fullName>
    </recommendedName>
</protein>
<dbReference type="AlphaFoldDB" id="A0A8H7EG80"/>
<sequence length="555" mass="62980">MAIRLIDTENLMFKSFVGSSVPEYAILSHTWGPEADEVTFQDMLALSRGSEHPKRHRLGYRKIIETCQEARSAGIGYCWVDTCCIDKTSSAELSEAINSMFKWYHDAVICYVLLSDLDIGDIRDLSLIRKCRWFKRGWCLQELVAPRHVEFYDCSWNFLGSKDDLSSQISNITAIATHVLTGQVPLETLPVAQRLAWAAKRETTRTEDIAYCLLGIFGIQLPILYGEGTKAFIRLQEEIMKQSNDRSIFASQQPCGNEWYCSLLAPSPEYFTHSYNLVHWGDTVYQGSAYALTNRGLQFSETKLYIDYRSGLYLLPLNCILSRDAEIVEGLLLQQVGPDLFARRTQRPDFRIVNQIMLNSSKVPSVVKKGIYIISQLSASIQADLRLADLYAIQLSSDTLRLGAGYEIVQVVEGSTNNNRWDVARMRFLTRGCSSFEACWKLYPSRDSRLKNLPAGFTLDPCYVLCAFTKGGSVKGMYLSPRVAVLSQAEWLDLERKNGTFKEIPDLVIGDWHEAPTLLPLEFRAGLSNNLYLHVSHDLDTKQKLHRLKINFGQH</sequence>
<dbReference type="PANTHER" id="PTHR10622:SF12">
    <property type="entry name" value="HET DOMAIN-CONTAINING PROTEIN"/>
    <property type="match status" value="1"/>
</dbReference>
<reference evidence="2" key="2">
    <citation type="submission" date="2020-08" db="EMBL/GenBank/DDBJ databases">
        <title>Draft Genome Sequence of Cumin Blight Pathogen Alternaria burnsii.</title>
        <authorList>
            <person name="Feng Z."/>
        </authorList>
    </citation>
    <scope>NUCLEOTIDE SEQUENCE</scope>
    <source>
        <strain evidence="2">CBS107.38</strain>
    </source>
</reference>
<dbReference type="GeneID" id="62203082"/>
<feature type="domain" description="Heterokaryon incompatibility" evidence="1">
    <location>
        <begin position="24"/>
        <end position="116"/>
    </location>
</feature>
<evidence type="ECO:0000313" key="3">
    <source>
        <dbReference type="Proteomes" id="UP000596902"/>
    </source>
</evidence>
<evidence type="ECO:0000313" key="2">
    <source>
        <dbReference type="EMBL" id="KAF7676645.1"/>
    </source>
</evidence>
<comment type="caution">
    <text evidence="2">The sequence shown here is derived from an EMBL/GenBank/DDBJ whole genome shotgun (WGS) entry which is preliminary data.</text>
</comment>
<dbReference type="RefSeq" id="XP_038786854.1">
    <property type="nucleotide sequence ID" value="XM_038929904.1"/>
</dbReference>
<name>A0A8H7EG80_9PLEO</name>
<dbReference type="Proteomes" id="UP000596902">
    <property type="component" value="Unassembled WGS sequence"/>
</dbReference>
<organism evidence="2 3">
    <name type="scientific">Alternaria burnsii</name>
    <dbReference type="NCBI Taxonomy" id="1187904"/>
    <lineage>
        <taxon>Eukaryota</taxon>
        <taxon>Fungi</taxon>
        <taxon>Dikarya</taxon>
        <taxon>Ascomycota</taxon>
        <taxon>Pezizomycotina</taxon>
        <taxon>Dothideomycetes</taxon>
        <taxon>Pleosporomycetidae</taxon>
        <taxon>Pleosporales</taxon>
        <taxon>Pleosporineae</taxon>
        <taxon>Pleosporaceae</taxon>
        <taxon>Alternaria</taxon>
        <taxon>Alternaria sect. Alternaria</taxon>
    </lineage>
</organism>